<sequence length="43" mass="4491">MTVGLAANPQANPPDRHARYARLADPAGPASRSLPPDWPGRAA</sequence>
<reference evidence="2" key="1">
    <citation type="journal article" date="1994" name="J. Biol. Chem.">
        <title>Novel FMN-binding protein from Desulfovibrio vulgaris (Miyazaki F). Cloning and expression of its gene in Escherichia coli.</title>
        <authorList>
            <person name="Kitamura M."/>
            <person name="Kojima S."/>
            <person name="Ogasawara K."/>
            <person name="Nakaya T."/>
            <person name="Sagara T."/>
            <person name="Niki K."/>
            <person name="Miura K."/>
            <person name="Akutsu H."/>
            <person name="Kumagai I."/>
        </authorList>
    </citation>
    <scope>NUCLEOTIDE SEQUENCE</scope>
    <source>
        <strain evidence="2">Miyazaki</strain>
    </source>
</reference>
<feature type="region of interest" description="Disordered" evidence="1">
    <location>
        <begin position="1"/>
        <end position="43"/>
    </location>
</feature>
<evidence type="ECO:0000313" key="2">
    <source>
        <dbReference type="EMBL" id="BAA04827.1"/>
    </source>
</evidence>
<proteinExistence type="predicted"/>
<protein>
    <submittedName>
        <fullName evidence="2">Uncharacterized protein</fullName>
    </submittedName>
</protein>
<dbReference type="EMBL" id="D21804">
    <property type="protein sequence ID" value="BAA04827.1"/>
    <property type="molecule type" value="Genomic_DNA"/>
</dbReference>
<accession>Q46603</accession>
<evidence type="ECO:0000256" key="1">
    <source>
        <dbReference type="SAM" id="MobiDB-lite"/>
    </source>
</evidence>
<dbReference type="AlphaFoldDB" id="Q46603"/>
<dbReference type="PIR" id="B53203">
    <property type="entry name" value="B53203"/>
</dbReference>
<name>Q46603_NITVL</name>
<organism evidence="2">
    <name type="scientific">Nitratidesulfovibrio vulgaris</name>
    <name type="common">Desulfovibrio vulgaris</name>
    <dbReference type="NCBI Taxonomy" id="881"/>
    <lineage>
        <taxon>Bacteria</taxon>
        <taxon>Pseudomonadati</taxon>
        <taxon>Thermodesulfobacteriota</taxon>
        <taxon>Desulfovibrionia</taxon>
        <taxon>Desulfovibrionales</taxon>
        <taxon>Desulfovibrionaceae</taxon>
        <taxon>Nitratidesulfovibrio</taxon>
    </lineage>
</organism>